<comment type="caution">
    <text evidence="1">The sequence shown here is derived from an EMBL/GenBank/DDBJ whole genome shotgun (WGS) entry which is preliminary data.</text>
</comment>
<evidence type="ECO:0000313" key="1">
    <source>
        <dbReference type="EMBL" id="RXH40478.1"/>
    </source>
</evidence>
<accession>A0A4Q0SPF4</accession>
<organism evidence="1 2">
    <name type="scientific">Bradyrhizobium zhanjiangense</name>
    <dbReference type="NCBI Taxonomy" id="1325107"/>
    <lineage>
        <taxon>Bacteria</taxon>
        <taxon>Pseudomonadati</taxon>
        <taxon>Pseudomonadota</taxon>
        <taxon>Alphaproteobacteria</taxon>
        <taxon>Hyphomicrobiales</taxon>
        <taxon>Nitrobacteraceae</taxon>
        <taxon>Bradyrhizobium</taxon>
    </lineage>
</organism>
<dbReference type="AlphaFoldDB" id="A0A4Q0SPF4"/>
<dbReference type="Proteomes" id="UP000290565">
    <property type="component" value="Unassembled WGS sequence"/>
</dbReference>
<sequence>MADAYDYFREHAIAAVRKARVLPPGWPKRKQRTVARVYHLLSKEAALRPNIRHLDDVRAARRLERQIGR</sequence>
<dbReference type="RefSeq" id="WP_128944696.1">
    <property type="nucleotide sequence ID" value="NZ_LBJM01000037.1"/>
</dbReference>
<protein>
    <submittedName>
        <fullName evidence="1">Uncharacterized protein</fullName>
    </submittedName>
</protein>
<evidence type="ECO:0000313" key="2">
    <source>
        <dbReference type="Proteomes" id="UP000290565"/>
    </source>
</evidence>
<gene>
    <name evidence="1" type="ORF">XH94_12995</name>
</gene>
<dbReference type="EMBL" id="LBJM01000037">
    <property type="protein sequence ID" value="RXH40478.1"/>
    <property type="molecule type" value="Genomic_DNA"/>
</dbReference>
<name>A0A4Q0SPF4_9BRAD</name>
<reference evidence="1 2" key="1">
    <citation type="submission" date="2015-04" db="EMBL/GenBank/DDBJ databases">
        <title>Comparative genomics of rhizobia nodulating Arachis hypogaea in China.</title>
        <authorList>
            <person name="Li Y."/>
        </authorList>
    </citation>
    <scope>NUCLEOTIDE SEQUENCE [LARGE SCALE GENOMIC DNA]</scope>
    <source>
        <strain evidence="1 2">CCBAU 51787</strain>
    </source>
</reference>
<proteinExistence type="predicted"/>